<comment type="subcellular location">
    <subcellularLocation>
        <location evidence="1">Cell membrane</location>
        <topology evidence="1">Multi-pass membrane protein</topology>
    </subcellularLocation>
</comment>
<feature type="transmembrane region" description="Helical" evidence="6">
    <location>
        <begin position="324"/>
        <end position="344"/>
    </location>
</feature>
<evidence type="ECO:0000313" key="8">
    <source>
        <dbReference type="Proteomes" id="UP000659630"/>
    </source>
</evidence>
<feature type="transmembrane region" description="Helical" evidence="6">
    <location>
        <begin position="58"/>
        <end position="80"/>
    </location>
</feature>
<dbReference type="PANTHER" id="PTHR47089">
    <property type="entry name" value="ABC TRANSPORTER, PERMEASE PROTEIN"/>
    <property type="match status" value="1"/>
</dbReference>
<name>A0A923IC13_9FIRM</name>
<dbReference type="RefSeq" id="WP_186886412.1">
    <property type="nucleotide sequence ID" value="NZ_JACONZ010000001.1"/>
</dbReference>
<keyword evidence="8" id="KW-1185">Reference proteome</keyword>
<dbReference type="GO" id="GO:0022857">
    <property type="term" value="F:transmembrane transporter activity"/>
    <property type="evidence" value="ECO:0007669"/>
    <property type="project" value="InterPro"/>
</dbReference>
<proteinExistence type="predicted"/>
<evidence type="ECO:0000256" key="5">
    <source>
        <dbReference type="ARBA" id="ARBA00023136"/>
    </source>
</evidence>
<feature type="transmembrane region" description="Helical" evidence="6">
    <location>
        <begin position="148"/>
        <end position="172"/>
    </location>
</feature>
<dbReference type="EMBL" id="JACONZ010000001">
    <property type="protein sequence ID" value="MBC5580035.1"/>
    <property type="molecule type" value="Genomic_DNA"/>
</dbReference>
<organism evidence="7 8">
    <name type="scientific">Anaerofilum hominis</name>
    <dbReference type="NCBI Taxonomy" id="2763016"/>
    <lineage>
        <taxon>Bacteria</taxon>
        <taxon>Bacillati</taxon>
        <taxon>Bacillota</taxon>
        <taxon>Clostridia</taxon>
        <taxon>Eubacteriales</taxon>
        <taxon>Oscillospiraceae</taxon>
        <taxon>Anaerofilum</taxon>
    </lineage>
</organism>
<dbReference type="Proteomes" id="UP000659630">
    <property type="component" value="Unassembled WGS sequence"/>
</dbReference>
<keyword evidence="2" id="KW-1003">Cell membrane</keyword>
<evidence type="ECO:0000256" key="3">
    <source>
        <dbReference type="ARBA" id="ARBA00022692"/>
    </source>
</evidence>
<evidence type="ECO:0000313" key="7">
    <source>
        <dbReference type="EMBL" id="MBC5580035.1"/>
    </source>
</evidence>
<feature type="transmembrane region" description="Helical" evidence="6">
    <location>
        <begin position="192"/>
        <end position="216"/>
    </location>
</feature>
<accession>A0A923IC13</accession>
<dbReference type="GO" id="GO:0005886">
    <property type="term" value="C:plasma membrane"/>
    <property type="evidence" value="ECO:0007669"/>
    <property type="project" value="UniProtKB-SubCell"/>
</dbReference>
<evidence type="ECO:0000256" key="1">
    <source>
        <dbReference type="ARBA" id="ARBA00004651"/>
    </source>
</evidence>
<gene>
    <name evidence="7" type="ORF">H8S23_00770</name>
</gene>
<keyword evidence="4 6" id="KW-1133">Transmembrane helix</keyword>
<dbReference type="Pfam" id="PF02653">
    <property type="entry name" value="BPD_transp_2"/>
    <property type="match status" value="1"/>
</dbReference>
<sequence length="367" mass="39699">MKKLRFTLSEDGKISLMKYGLSLVATLAVGAVMILLQGENPAAAFVEIFRGAFGSRAAIGNTLHWAVPCMLVGSAALVAFKSGVMNLGLEGQLYLGGFVAGCAGYMVSLPPVLHPLFCLLAGGLAGMLWAMLPAFLKLLFKVDEVITTLLLNYVAIFFTELLTLLVISGAKALGTNSIMTPLIHDSAKLTPLIPGTSATTGIFVAVAVVLCVYLLYRYTLTGYELKQVGENLKFARVGGVNANKMFIIIFLVSGFIAGLCGSAETIGVNNRFISRFSSNLGWDGVMITRVASNSPLGVLVVSLIWAAFKAGALHMERTTTLNRYIINLLQALFVLFISIDYGMLYRKYLGWRARKKMVEEEARKLEN</sequence>
<evidence type="ECO:0000256" key="4">
    <source>
        <dbReference type="ARBA" id="ARBA00022989"/>
    </source>
</evidence>
<keyword evidence="3 6" id="KW-0812">Transmembrane</keyword>
<dbReference type="PANTHER" id="PTHR47089:SF1">
    <property type="entry name" value="GUANOSINE ABC TRANSPORTER PERMEASE PROTEIN NUPP"/>
    <property type="match status" value="1"/>
</dbReference>
<dbReference type="InterPro" id="IPR001851">
    <property type="entry name" value="ABC_transp_permease"/>
</dbReference>
<feature type="transmembrane region" description="Helical" evidence="6">
    <location>
        <begin position="87"/>
        <end position="107"/>
    </location>
</feature>
<comment type="caution">
    <text evidence="7">The sequence shown here is derived from an EMBL/GenBank/DDBJ whole genome shotgun (WGS) entry which is preliminary data.</text>
</comment>
<feature type="transmembrane region" description="Helical" evidence="6">
    <location>
        <begin position="246"/>
        <end position="266"/>
    </location>
</feature>
<feature type="transmembrane region" description="Helical" evidence="6">
    <location>
        <begin position="113"/>
        <end position="136"/>
    </location>
</feature>
<keyword evidence="5 6" id="KW-0472">Membrane</keyword>
<dbReference type="AlphaFoldDB" id="A0A923IC13"/>
<dbReference type="CDD" id="cd06580">
    <property type="entry name" value="TM_PBP1_transp_TpRbsC_like"/>
    <property type="match status" value="1"/>
</dbReference>
<feature type="transmembrane region" description="Helical" evidence="6">
    <location>
        <begin position="20"/>
        <end position="38"/>
    </location>
</feature>
<evidence type="ECO:0000256" key="6">
    <source>
        <dbReference type="SAM" id="Phobius"/>
    </source>
</evidence>
<reference evidence="7" key="1">
    <citation type="submission" date="2020-08" db="EMBL/GenBank/DDBJ databases">
        <title>Genome public.</title>
        <authorList>
            <person name="Liu C."/>
            <person name="Sun Q."/>
        </authorList>
    </citation>
    <scope>NUCLEOTIDE SEQUENCE</scope>
    <source>
        <strain evidence="7">BX8</strain>
    </source>
</reference>
<protein>
    <submittedName>
        <fullName evidence="7">ABC transporter permease</fullName>
    </submittedName>
</protein>
<feature type="transmembrane region" description="Helical" evidence="6">
    <location>
        <begin position="286"/>
        <end position="312"/>
    </location>
</feature>
<evidence type="ECO:0000256" key="2">
    <source>
        <dbReference type="ARBA" id="ARBA00022475"/>
    </source>
</evidence>